<dbReference type="EMBL" id="JAQZAO010000004">
    <property type="protein sequence ID" value="MDD7965876.1"/>
    <property type="molecule type" value="Genomic_DNA"/>
</dbReference>
<proteinExistence type="predicted"/>
<feature type="compositionally biased region" description="Low complexity" evidence="1">
    <location>
        <begin position="21"/>
        <end position="33"/>
    </location>
</feature>
<name>A0ABT5SSS4_9PSEU</name>
<keyword evidence="4" id="KW-1185">Reference proteome</keyword>
<keyword evidence="2" id="KW-1133">Transmembrane helix</keyword>
<gene>
    <name evidence="3" type="ORF">PGB27_11025</name>
</gene>
<sequence>MTTAPGRPHGPLPPAADVDRPAAALPADRVVPAPSFPPPRPPRDVRAGAARLWRRTWPWLVAVAAVVLVVGVELALLRGRIEADLARLHAAGGAPAPSDSVPLPALPPVPVVAPPAAGDVDAVRLRVVDPPCRPGAACTVLVAVDRRPGAVAVPSPWTLVVADRCGGGVVPLASGTSPGTAYGTATALVPPGRALALVAVTDGPSRAASEPVAIGAGPC</sequence>
<feature type="transmembrane region" description="Helical" evidence="2">
    <location>
        <begin position="57"/>
        <end position="77"/>
    </location>
</feature>
<keyword evidence="2" id="KW-0812">Transmembrane</keyword>
<evidence type="ECO:0000256" key="1">
    <source>
        <dbReference type="SAM" id="MobiDB-lite"/>
    </source>
</evidence>
<evidence type="ECO:0000313" key="4">
    <source>
        <dbReference type="Proteomes" id="UP001300763"/>
    </source>
</evidence>
<evidence type="ECO:0000313" key="3">
    <source>
        <dbReference type="EMBL" id="MDD7965876.1"/>
    </source>
</evidence>
<protein>
    <submittedName>
        <fullName evidence="3">Uncharacterized protein</fullName>
    </submittedName>
</protein>
<keyword evidence="2" id="KW-0472">Membrane</keyword>
<dbReference type="RefSeq" id="WP_274200411.1">
    <property type="nucleotide sequence ID" value="NZ_JAQZAO010000004.1"/>
</dbReference>
<feature type="region of interest" description="Disordered" evidence="1">
    <location>
        <begin position="1"/>
        <end position="44"/>
    </location>
</feature>
<organism evidence="3 4">
    <name type="scientific">Actinomycetospora lemnae</name>
    <dbReference type="NCBI Taxonomy" id="3019891"/>
    <lineage>
        <taxon>Bacteria</taxon>
        <taxon>Bacillati</taxon>
        <taxon>Actinomycetota</taxon>
        <taxon>Actinomycetes</taxon>
        <taxon>Pseudonocardiales</taxon>
        <taxon>Pseudonocardiaceae</taxon>
        <taxon>Actinomycetospora</taxon>
    </lineage>
</organism>
<evidence type="ECO:0000256" key="2">
    <source>
        <dbReference type="SAM" id="Phobius"/>
    </source>
</evidence>
<accession>A0ABT5SSS4</accession>
<dbReference type="Proteomes" id="UP001300763">
    <property type="component" value="Unassembled WGS sequence"/>
</dbReference>
<reference evidence="3 4" key="1">
    <citation type="submission" date="2023-02" db="EMBL/GenBank/DDBJ databases">
        <title>Genome sequencing required for Actinomycetospora new species description.</title>
        <authorList>
            <person name="Saimee Y."/>
            <person name="Duangmal K."/>
        </authorList>
    </citation>
    <scope>NUCLEOTIDE SEQUENCE [LARGE SCALE GENOMIC DNA]</scope>
    <source>
        <strain evidence="3 4">DW7H6</strain>
    </source>
</reference>
<comment type="caution">
    <text evidence="3">The sequence shown here is derived from an EMBL/GenBank/DDBJ whole genome shotgun (WGS) entry which is preliminary data.</text>
</comment>